<evidence type="ECO:0008006" key="4">
    <source>
        <dbReference type="Google" id="ProtNLM"/>
    </source>
</evidence>
<evidence type="ECO:0000313" key="3">
    <source>
        <dbReference type="Proteomes" id="UP001268542"/>
    </source>
</evidence>
<evidence type="ECO:0000256" key="1">
    <source>
        <dbReference type="SAM" id="MobiDB-lite"/>
    </source>
</evidence>
<reference evidence="2 3" key="1">
    <citation type="submission" date="2023-08" db="EMBL/GenBank/DDBJ databases">
        <title>Nocardioides seae sp. nov., a bacterium isolated from a soil.</title>
        <authorList>
            <person name="Wang X."/>
        </authorList>
    </citation>
    <scope>NUCLEOTIDE SEQUENCE [LARGE SCALE GENOMIC DNA]</scope>
    <source>
        <strain evidence="2 3">YZH12</strain>
    </source>
</reference>
<dbReference type="Proteomes" id="UP001268542">
    <property type="component" value="Unassembled WGS sequence"/>
</dbReference>
<comment type="caution">
    <text evidence="2">The sequence shown here is derived from an EMBL/GenBank/DDBJ whole genome shotgun (WGS) entry which is preliminary data.</text>
</comment>
<organism evidence="2 3">
    <name type="scientific">Nocardioides imazamoxiresistens</name>
    <dbReference type="NCBI Taxonomy" id="3231893"/>
    <lineage>
        <taxon>Bacteria</taxon>
        <taxon>Bacillati</taxon>
        <taxon>Actinomycetota</taxon>
        <taxon>Actinomycetes</taxon>
        <taxon>Propionibacteriales</taxon>
        <taxon>Nocardioidaceae</taxon>
        <taxon>Nocardioides</taxon>
    </lineage>
</organism>
<proteinExistence type="predicted"/>
<dbReference type="RefSeq" id="WP_315730553.1">
    <property type="nucleotide sequence ID" value="NZ_JAVYII010000001.1"/>
</dbReference>
<name>A0ABU3PRS8_9ACTN</name>
<accession>A0ABU3PRS8</accession>
<gene>
    <name evidence="2" type="ORF">RDV89_00835</name>
</gene>
<protein>
    <recommendedName>
        <fullName evidence="4">DUF732 domain-containing protein</fullName>
    </recommendedName>
</protein>
<feature type="region of interest" description="Disordered" evidence="1">
    <location>
        <begin position="43"/>
        <end position="64"/>
    </location>
</feature>
<dbReference type="EMBL" id="JAVYII010000001">
    <property type="protein sequence ID" value="MDT9591591.1"/>
    <property type="molecule type" value="Genomic_DNA"/>
</dbReference>
<dbReference type="PROSITE" id="PS51257">
    <property type="entry name" value="PROKAR_LIPOPROTEIN"/>
    <property type="match status" value="1"/>
</dbReference>
<keyword evidence="3" id="KW-1185">Reference proteome</keyword>
<evidence type="ECO:0000313" key="2">
    <source>
        <dbReference type="EMBL" id="MDT9591591.1"/>
    </source>
</evidence>
<sequence length="159" mass="16509">MRRATSISLVALALLAGCGGEDSESSATETVTQTVTATEEVTSTVTVTAEPEPSPAASDSLDLTPSDGDIEAAAVYVIQTESQSYAGASDELVRQVLDLTCFSLMSLDGQTVGDDQFELAEVGLDAAGVYESEYPMFIRAAAGGFCPQVLPPVVERYGS</sequence>